<dbReference type="EMBL" id="BARW01018619">
    <property type="protein sequence ID" value="GAJ00846.1"/>
    <property type="molecule type" value="Genomic_DNA"/>
</dbReference>
<proteinExistence type="predicted"/>
<accession>X1ULR8</accession>
<keyword evidence="1" id="KW-1133">Transmembrane helix</keyword>
<keyword evidence="1" id="KW-0812">Transmembrane</keyword>
<sequence length="136" mass="15357">MKLRDSRKLKFVVLILFFVFTIIITSVMAIPVHELGHYIVSNHFSENVSVTYDISLMSLSGWCEWGNMNETDTIISRFSGGLFSGGLLGILWLLAFGFERNLHHMNLNFALIFVSIKEIAVGVIEGITDKETEEVD</sequence>
<keyword evidence="1" id="KW-0472">Membrane</keyword>
<comment type="caution">
    <text evidence="2">The sequence shown here is derived from an EMBL/GenBank/DDBJ whole genome shotgun (WGS) entry which is preliminary data.</text>
</comment>
<organism evidence="2">
    <name type="scientific">marine sediment metagenome</name>
    <dbReference type="NCBI Taxonomy" id="412755"/>
    <lineage>
        <taxon>unclassified sequences</taxon>
        <taxon>metagenomes</taxon>
        <taxon>ecological metagenomes</taxon>
    </lineage>
</organism>
<name>X1ULR8_9ZZZZ</name>
<reference evidence="2" key="1">
    <citation type="journal article" date="2014" name="Front. Microbiol.">
        <title>High frequency of phylogenetically diverse reductive dehalogenase-homologous genes in deep subseafloor sedimentary metagenomes.</title>
        <authorList>
            <person name="Kawai M."/>
            <person name="Futagami T."/>
            <person name="Toyoda A."/>
            <person name="Takaki Y."/>
            <person name="Nishi S."/>
            <person name="Hori S."/>
            <person name="Arai W."/>
            <person name="Tsubouchi T."/>
            <person name="Morono Y."/>
            <person name="Uchiyama I."/>
            <person name="Ito T."/>
            <person name="Fujiyama A."/>
            <person name="Inagaki F."/>
            <person name="Takami H."/>
        </authorList>
    </citation>
    <scope>NUCLEOTIDE SEQUENCE</scope>
    <source>
        <strain evidence="2">Expedition CK06-06</strain>
    </source>
</reference>
<feature type="transmembrane region" description="Helical" evidence="1">
    <location>
        <begin position="74"/>
        <end position="98"/>
    </location>
</feature>
<evidence type="ECO:0000313" key="2">
    <source>
        <dbReference type="EMBL" id="GAJ00846.1"/>
    </source>
</evidence>
<feature type="transmembrane region" description="Helical" evidence="1">
    <location>
        <begin position="12"/>
        <end position="32"/>
    </location>
</feature>
<protein>
    <submittedName>
        <fullName evidence="2">Uncharacterized protein</fullName>
    </submittedName>
</protein>
<evidence type="ECO:0000256" key="1">
    <source>
        <dbReference type="SAM" id="Phobius"/>
    </source>
</evidence>
<dbReference type="AlphaFoldDB" id="X1ULR8"/>
<gene>
    <name evidence="2" type="ORF">S12H4_31840</name>
</gene>